<proteinExistence type="predicted"/>
<gene>
    <name evidence="2" type="ORF">F7Q91_24225</name>
</gene>
<feature type="chain" id="PRO_5031198980" description="Rap1a immunity protein domain-containing protein" evidence="1">
    <location>
        <begin position="23"/>
        <end position="110"/>
    </location>
</feature>
<organism evidence="2 3">
    <name type="scientific">Vibrio chagasii</name>
    <dbReference type="NCBI Taxonomy" id="170679"/>
    <lineage>
        <taxon>Bacteria</taxon>
        <taxon>Pseudomonadati</taxon>
        <taxon>Pseudomonadota</taxon>
        <taxon>Gammaproteobacteria</taxon>
        <taxon>Vibrionales</taxon>
        <taxon>Vibrionaceae</taxon>
        <taxon>Vibrio</taxon>
    </lineage>
</organism>
<accession>A0A7V7NPC7</accession>
<evidence type="ECO:0000313" key="2">
    <source>
        <dbReference type="EMBL" id="KAB0466384.1"/>
    </source>
</evidence>
<reference evidence="2 3" key="1">
    <citation type="submission" date="2019-09" db="EMBL/GenBank/DDBJ databases">
        <title>Draft genome sequences of 48 bacterial type strains from the CCUG.</title>
        <authorList>
            <person name="Tunovic T."/>
            <person name="Pineiro-Iglesias B."/>
            <person name="Unosson C."/>
            <person name="Inganas E."/>
            <person name="Ohlen M."/>
            <person name="Cardew S."/>
            <person name="Jensie-Markopoulos S."/>
            <person name="Salva-Serra F."/>
            <person name="Jaen-Luchoro D."/>
            <person name="Karlsson R."/>
            <person name="Svensson-Stadler L."/>
            <person name="Chun J."/>
            <person name="Moore E."/>
        </authorList>
    </citation>
    <scope>NUCLEOTIDE SEQUENCE [LARGE SCALE GENOMIC DNA]</scope>
    <source>
        <strain evidence="2 3">CCUG 48643</strain>
    </source>
</reference>
<evidence type="ECO:0000313" key="3">
    <source>
        <dbReference type="Proteomes" id="UP000423756"/>
    </source>
</evidence>
<keyword evidence="1" id="KW-0732">Signal</keyword>
<sequence>MLRKNTFIIAIGLLLVPASTSAKYLSLTDSCNELINIYASKNEKHLLAAQTTSLSESLRAGYCLGVIEQYAKSGYYCRSDWFKRAEFIAKYALEENPPSEKKLLRLSCEI</sequence>
<dbReference type="Proteomes" id="UP000423756">
    <property type="component" value="Unassembled WGS sequence"/>
</dbReference>
<evidence type="ECO:0000256" key="1">
    <source>
        <dbReference type="SAM" id="SignalP"/>
    </source>
</evidence>
<dbReference type="AlphaFoldDB" id="A0A7V7NPC7"/>
<comment type="caution">
    <text evidence="2">The sequence shown here is derived from an EMBL/GenBank/DDBJ whole genome shotgun (WGS) entry which is preliminary data.</text>
</comment>
<protein>
    <recommendedName>
        <fullName evidence="4">Rap1a immunity protein domain-containing protein</fullName>
    </recommendedName>
</protein>
<feature type="signal peptide" evidence="1">
    <location>
        <begin position="1"/>
        <end position="22"/>
    </location>
</feature>
<dbReference type="EMBL" id="VZPX01000089">
    <property type="protein sequence ID" value="KAB0466384.1"/>
    <property type="molecule type" value="Genomic_DNA"/>
</dbReference>
<evidence type="ECO:0008006" key="4">
    <source>
        <dbReference type="Google" id="ProtNLM"/>
    </source>
</evidence>
<name>A0A7V7NPC7_9VIBR</name>